<feature type="transmembrane region" description="Helical" evidence="1">
    <location>
        <begin position="111"/>
        <end position="133"/>
    </location>
</feature>
<dbReference type="RefSeq" id="WP_035315662.1">
    <property type="nucleotide sequence ID" value="NZ_JPNB01000002.1"/>
</dbReference>
<feature type="transmembrane region" description="Helical" evidence="1">
    <location>
        <begin position="81"/>
        <end position="105"/>
    </location>
</feature>
<dbReference type="PANTHER" id="PTHR40078:SF1">
    <property type="entry name" value="INTEGRAL MEMBRANE PROTEIN"/>
    <property type="match status" value="1"/>
</dbReference>
<feature type="transmembrane region" description="Helical" evidence="1">
    <location>
        <begin position="12"/>
        <end position="34"/>
    </location>
</feature>
<dbReference type="EMBL" id="SLUO01000007">
    <property type="protein sequence ID" value="TCL57956.1"/>
    <property type="molecule type" value="Genomic_DNA"/>
</dbReference>
<evidence type="ECO:0008006" key="4">
    <source>
        <dbReference type="Google" id="ProtNLM"/>
    </source>
</evidence>
<sequence>MKKVFFRKRLLLQALVAIVGLMICGVGVGIFLYSQLGVDPASVLELGLGNVFHVSYGTASALTNIVILAIVFIIDKSYINVSSLLAIVGIGYTADFVRFLLDFFIKGEPHLAARILMILIGCLIMATGIATYIRAELGVGAIDMVSEVISNKLKLSYRIVRVVCDITFVAVGYILGGTVGVGTVVAAFMTGPAVQFVRPYVYKVTDKILANENK</sequence>
<keyword evidence="1" id="KW-0812">Transmembrane</keyword>
<dbReference type="Pfam" id="PF19700">
    <property type="entry name" value="DUF6198"/>
    <property type="match status" value="1"/>
</dbReference>
<proteinExistence type="predicted"/>
<keyword evidence="3" id="KW-1185">Reference proteome</keyword>
<gene>
    <name evidence="2" type="ORF">EDD76_10770</name>
</gene>
<feature type="transmembrane region" description="Helical" evidence="1">
    <location>
        <begin position="54"/>
        <end position="74"/>
    </location>
</feature>
<keyword evidence="1" id="KW-1133">Transmembrane helix</keyword>
<evidence type="ECO:0000256" key="1">
    <source>
        <dbReference type="SAM" id="Phobius"/>
    </source>
</evidence>
<dbReference type="STRING" id="1469948.GCA_000732725_02191"/>
<evidence type="ECO:0000313" key="2">
    <source>
        <dbReference type="EMBL" id="TCL57956.1"/>
    </source>
</evidence>
<protein>
    <recommendedName>
        <fullName evidence="4">Membrane protein YczE</fullName>
    </recommendedName>
</protein>
<reference evidence="2 3" key="1">
    <citation type="submission" date="2019-03" db="EMBL/GenBank/DDBJ databases">
        <title>Genomic Encyclopedia of Type Strains, Phase IV (KMG-IV): sequencing the most valuable type-strain genomes for metagenomic binning, comparative biology and taxonomic classification.</title>
        <authorList>
            <person name="Goeker M."/>
        </authorList>
    </citation>
    <scope>NUCLEOTIDE SEQUENCE [LARGE SCALE GENOMIC DNA]</scope>
    <source>
        <strain evidence="2 3">DSM 100556</strain>
    </source>
</reference>
<dbReference type="Proteomes" id="UP000295718">
    <property type="component" value="Unassembled WGS sequence"/>
</dbReference>
<name>A0A4R1QVG0_9FIRM</name>
<feature type="transmembrane region" description="Helical" evidence="1">
    <location>
        <begin position="162"/>
        <end position="189"/>
    </location>
</feature>
<dbReference type="InterPro" id="IPR038750">
    <property type="entry name" value="YczE/YyaS-like"/>
</dbReference>
<evidence type="ECO:0000313" key="3">
    <source>
        <dbReference type="Proteomes" id="UP000295718"/>
    </source>
</evidence>
<dbReference type="PANTHER" id="PTHR40078">
    <property type="entry name" value="INTEGRAL MEMBRANE PROTEIN-RELATED"/>
    <property type="match status" value="1"/>
</dbReference>
<dbReference type="AlphaFoldDB" id="A0A4R1QVG0"/>
<keyword evidence="1" id="KW-0472">Membrane</keyword>
<comment type="caution">
    <text evidence="2">The sequence shown here is derived from an EMBL/GenBank/DDBJ whole genome shotgun (WGS) entry which is preliminary data.</text>
</comment>
<organism evidence="2 3">
    <name type="scientific">Kineothrix alysoides</name>
    <dbReference type="NCBI Taxonomy" id="1469948"/>
    <lineage>
        <taxon>Bacteria</taxon>
        <taxon>Bacillati</taxon>
        <taxon>Bacillota</taxon>
        <taxon>Clostridia</taxon>
        <taxon>Lachnospirales</taxon>
        <taxon>Lachnospiraceae</taxon>
        <taxon>Kineothrix</taxon>
    </lineage>
</organism>
<accession>A0A4R1QVG0</accession>